<gene>
    <name evidence="1" type="ORF">Dalu01_03099</name>
</gene>
<evidence type="ECO:0000313" key="1">
    <source>
        <dbReference type="EMBL" id="GAA5534688.1"/>
    </source>
</evidence>
<evidence type="ECO:0000313" key="2">
    <source>
        <dbReference type="Proteomes" id="UP001404956"/>
    </source>
</evidence>
<dbReference type="EMBL" id="BAABRV010000009">
    <property type="protein sequence ID" value="GAA5534688.1"/>
    <property type="molecule type" value="Genomic_DNA"/>
</dbReference>
<dbReference type="Proteomes" id="UP001404956">
    <property type="component" value="Unassembled WGS sequence"/>
</dbReference>
<name>A0ABP9XIJ8_9DEIO</name>
<sequence length="112" mass="11717">MRGGTNSPVSLAAYSPQSVTLIANGAHSGTITISNTEGKVLAQVPYIVAPTKTVNQSVSLNYSPTTDWGSATYSIGGVPQSILDPRWNINFNLNIRPNTGKVGGSVGISINW</sequence>
<proteinExistence type="predicted"/>
<accession>A0ABP9XIJ8</accession>
<comment type="caution">
    <text evidence="1">The sequence shown here is derived from an EMBL/GenBank/DDBJ whole genome shotgun (WGS) entry which is preliminary data.</text>
</comment>
<reference evidence="1 2" key="1">
    <citation type="submission" date="2024-02" db="EMBL/GenBank/DDBJ databases">
        <title>Deinococcus aluminii NBRC 112889.</title>
        <authorList>
            <person name="Ichikawa N."/>
            <person name="Katano-Makiyama Y."/>
            <person name="Hidaka K."/>
        </authorList>
    </citation>
    <scope>NUCLEOTIDE SEQUENCE [LARGE SCALE GENOMIC DNA]</scope>
    <source>
        <strain evidence="1 2">NBRC 112889</strain>
    </source>
</reference>
<organism evidence="1 2">
    <name type="scientific">Deinococcus aluminii</name>
    <dbReference type="NCBI Taxonomy" id="1656885"/>
    <lineage>
        <taxon>Bacteria</taxon>
        <taxon>Thermotogati</taxon>
        <taxon>Deinococcota</taxon>
        <taxon>Deinococci</taxon>
        <taxon>Deinococcales</taxon>
        <taxon>Deinococcaceae</taxon>
        <taxon>Deinococcus</taxon>
    </lineage>
</organism>
<keyword evidence="2" id="KW-1185">Reference proteome</keyword>
<protein>
    <submittedName>
        <fullName evidence="1">Uncharacterized protein</fullName>
    </submittedName>
</protein>